<accession>A0ABS1SL97</accession>
<dbReference type="Proteomes" id="UP001646141">
    <property type="component" value="Unassembled WGS sequence"/>
</dbReference>
<dbReference type="NCBIfam" id="TIGR01760">
    <property type="entry name" value="tape_meas_TP901"/>
    <property type="match status" value="1"/>
</dbReference>
<protein>
    <submittedName>
        <fullName evidence="3">Phage tail tape measure protein</fullName>
    </submittedName>
</protein>
<dbReference type="EMBL" id="QYAD01000001">
    <property type="protein sequence ID" value="MBL3688957.1"/>
    <property type="molecule type" value="Genomic_DNA"/>
</dbReference>
<proteinExistence type="predicted"/>
<organism evidence="3 4">
    <name type="scientific">Leucobacter chromiireducens subsp. chromiireducens</name>
    <dbReference type="NCBI Taxonomy" id="660067"/>
    <lineage>
        <taxon>Bacteria</taxon>
        <taxon>Bacillati</taxon>
        <taxon>Actinomycetota</taxon>
        <taxon>Actinomycetes</taxon>
        <taxon>Micrococcales</taxon>
        <taxon>Microbacteriaceae</taxon>
        <taxon>Leucobacter</taxon>
    </lineage>
</organism>
<evidence type="ECO:0000313" key="4">
    <source>
        <dbReference type="Proteomes" id="UP001646141"/>
    </source>
</evidence>
<evidence type="ECO:0000259" key="2">
    <source>
        <dbReference type="Pfam" id="PF10145"/>
    </source>
</evidence>
<sequence length="1029" mass="106926">MADRSVKVTLTAQAQGYIAAMEKAAQATREAGSETEKLAQKQQAFEEMGRVGMASGALLAVGLGLASKAAIDWDSAWAGVTKTVDGSPEQLAQVEAGLRGLTNVLPASHTEIAAVAEAAGQLGIATPNVVAFTKTMIDLGETTNLTAEEAATQLARFVNVMGTSQSQVSNLGAALVELGNNYATTEAEILSMAQRLSGAGTQIGMSEGQVLGLSTALSSVGIEAEAGGSAMSKVMIDIASSVDKGGDRLEKFASVAGISADQFAAKWRSDPGEALAAFVSGLANAEAQGKSTFGVLEELGITEVRMRDALLRSASAADQFSSAMQMGNSAFEENTALVDEANKRYETTASKLGVARNQAVDLAISFGEHLLPAIEFAADGVGLFTNLLSGLDGPMGAVAAWGAVASASVLLGGGVMMAAVPKIAAFKVALETLEVTSTRVLDGVGRVTGMLGNPWVLGVTAAASVVGVLVAEQNRLSNQAKALADTLDGATGAITENSEAWAANELQQQGVLSAAKRLGISASDMTQAWLGNADALETVNGRLDKFKHDADFRLENADWKGWSDDLADVGYALDGSNKVLSEAKTRQQELTEATGQGSAAAGDAADSAQEQTASLEELAGVAAKTSDEIFDLADQIRNFGEGAFDMEGAAIKLQAEYRKLAEAFAEGGQSLDITTAAGADTVSMLLDIASAANASAGATFEMTGSQEEANKILDEARQKIIDARVALDESPEAAAAWADQFLSSSQAVSEAAEASKVAIDDIPDEKKIFMDADTAAALEGIDGVQVIQVDEKTAVVVGETDDAMAKIGEVVANNPPEKVLQISADAADAYRGIDGVNVRKVNGKTAYVWGNNAEAIKHIEEVNKTQTPRKMVWIGADDSGFRSVWDSIAALGPIQKIVNFVKGTSASDNANGGIYAYANGGIAAYAGGGFATGIYKGGAPIHKFAEPETVWEAYISGKPDQRERNRQIWVETGERLGMGTGSQATVYVPTSVTVRDADNRLVGTMAVVADQRIDGYTEERAQAERRARH</sequence>
<feature type="domain" description="Phage tail tape measure protein" evidence="2">
    <location>
        <begin position="105"/>
        <end position="288"/>
    </location>
</feature>
<name>A0ABS1SL97_9MICO</name>
<dbReference type="InterPro" id="IPR010090">
    <property type="entry name" value="Phage_tape_meas"/>
</dbReference>
<reference evidence="3 4" key="1">
    <citation type="submission" date="2018-09" db="EMBL/GenBank/DDBJ databases">
        <title>Comparative genomics of Leucobacter spp.</title>
        <authorList>
            <person name="Reis A.C."/>
            <person name="Kolvenbach B.A."/>
            <person name="Corvini P.F.X."/>
            <person name="Nunes O.C."/>
        </authorList>
    </citation>
    <scope>NUCLEOTIDE SEQUENCE [LARGE SCALE GENOMIC DNA]</scope>
    <source>
        <strain evidence="3 4">L-1</strain>
    </source>
</reference>
<dbReference type="Pfam" id="PF10145">
    <property type="entry name" value="PhageMin_Tail"/>
    <property type="match status" value="1"/>
</dbReference>
<gene>
    <name evidence="3" type="ORF">D3226_03165</name>
</gene>
<dbReference type="RefSeq" id="WP_202380948.1">
    <property type="nucleotide sequence ID" value="NZ_BAAAMA010000004.1"/>
</dbReference>
<keyword evidence="4" id="KW-1185">Reference proteome</keyword>
<evidence type="ECO:0000256" key="1">
    <source>
        <dbReference type="SAM" id="MobiDB-lite"/>
    </source>
</evidence>
<feature type="compositionally biased region" description="Low complexity" evidence="1">
    <location>
        <begin position="596"/>
        <end position="609"/>
    </location>
</feature>
<feature type="region of interest" description="Disordered" evidence="1">
    <location>
        <begin position="583"/>
        <end position="613"/>
    </location>
</feature>
<evidence type="ECO:0000313" key="3">
    <source>
        <dbReference type="EMBL" id="MBL3688957.1"/>
    </source>
</evidence>
<comment type="caution">
    <text evidence="3">The sequence shown here is derived from an EMBL/GenBank/DDBJ whole genome shotgun (WGS) entry which is preliminary data.</text>
</comment>